<comment type="caution">
    <text evidence="1">The sequence shown here is derived from an EMBL/GenBank/DDBJ whole genome shotgun (WGS) entry which is preliminary data.</text>
</comment>
<organism evidence="1 2">
    <name type="scientific">Daphnia magna</name>
    <dbReference type="NCBI Taxonomy" id="35525"/>
    <lineage>
        <taxon>Eukaryota</taxon>
        <taxon>Metazoa</taxon>
        <taxon>Ecdysozoa</taxon>
        <taxon>Arthropoda</taxon>
        <taxon>Crustacea</taxon>
        <taxon>Branchiopoda</taxon>
        <taxon>Diplostraca</taxon>
        <taxon>Cladocera</taxon>
        <taxon>Anomopoda</taxon>
        <taxon>Daphniidae</taxon>
        <taxon>Daphnia</taxon>
    </lineage>
</organism>
<proteinExistence type="predicted"/>
<accession>A0ABQ9ZAM5</accession>
<evidence type="ECO:0000313" key="2">
    <source>
        <dbReference type="Proteomes" id="UP001234178"/>
    </source>
</evidence>
<sequence length="90" mass="9911">MFEDAVEIAPEPIEPNQHAADMAEPLVQFVEALVARQNEALEANRAALQLQLDTERGIVSLAVKFNGVEVVLDRVYVLEKPVCRLILGAD</sequence>
<name>A0ABQ9ZAM5_9CRUS</name>
<dbReference type="EMBL" id="JAOYFB010000003">
    <property type="protein sequence ID" value="KAK4009953.1"/>
    <property type="molecule type" value="Genomic_DNA"/>
</dbReference>
<reference evidence="1 2" key="1">
    <citation type="journal article" date="2023" name="Nucleic Acids Res.">
        <title>The hologenome of Daphnia magna reveals possible DNA methylation and microbiome-mediated evolution of the host genome.</title>
        <authorList>
            <person name="Chaturvedi A."/>
            <person name="Li X."/>
            <person name="Dhandapani V."/>
            <person name="Marshall H."/>
            <person name="Kissane S."/>
            <person name="Cuenca-Cambronero M."/>
            <person name="Asole G."/>
            <person name="Calvet F."/>
            <person name="Ruiz-Romero M."/>
            <person name="Marangio P."/>
            <person name="Guigo R."/>
            <person name="Rago D."/>
            <person name="Mirbahai L."/>
            <person name="Eastwood N."/>
            <person name="Colbourne J.K."/>
            <person name="Zhou J."/>
            <person name="Mallon E."/>
            <person name="Orsini L."/>
        </authorList>
    </citation>
    <scope>NUCLEOTIDE SEQUENCE [LARGE SCALE GENOMIC DNA]</scope>
    <source>
        <strain evidence="1">LRV0_1</strain>
    </source>
</reference>
<gene>
    <name evidence="1" type="ORF">OUZ56_019097</name>
</gene>
<keyword evidence="2" id="KW-1185">Reference proteome</keyword>
<evidence type="ECO:0000313" key="1">
    <source>
        <dbReference type="EMBL" id="KAK4009953.1"/>
    </source>
</evidence>
<protein>
    <submittedName>
        <fullName evidence="1">Uncharacterized protein</fullName>
    </submittedName>
</protein>
<dbReference type="Proteomes" id="UP001234178">
    <property type="component" value="Unassembled WGS sequence"/>
</dbReference>